<keyword evidence="1" id="KW-0812">Transmembrane</keyword>
<dbReference type="AlphaFoldDB" id="A0A0F9VSE1"/>
<evidence type="ECO:0000256" key="1">
    <source>
        <dbReference type="SAM" id="Phobius"/>
    </source>
</evidence>
<dbReference type="InterPro" id="IPR000014">
    <property type="entry name" value="PAS"/>
</dbReference>
<organism evidence="2">
    <name type="scientific">marine sediment metagenome</name>
    <dbReference type="NCBI Taxonomy" id="412755"/>
    <lineage>
        <taxon>unclassified sequences</taxon>
        <taxon>metagenomes</taxon>
        <taxon>ecological metagenomes</taxon>
    </lineage>
</organism>
<keyword evidence="1" id="KW-1133">Transmembrane helix</keyword>
<sequence>MSAVMIIGIVSQAVGWIWFYRYIHMNGHMKMFGTYPGPALIEYSFPNGKGRCKILWANKMAHDLIQRKDLIGLNASELIVTPGNREFAMLMQKALTELEIYKTATFEYQYIRGDGELIKLRTELFVKYNHFLRYFFKINKLVSIMGYTVRAF</sequence>
<comment type="caution">
    <text evidence="2">The sequence shown here is derived from an EMBL/GenBank/DDBJ whole genome shotgun (WGS) entry which is preliminary data.</text>
</comment>
<protein>
    <submittedName>
        <fullName evidence="2">Uncharacterized protein</fullName>
    </submittedName>
</protein>
<keyword evidence="1" id="KW-0472">Membrane</keyword>
<name>A0A0F9VSE1_9ZZZZ</name>
<dbReference type="EMBL" id="LAZR01000296">
    <property type="protein sequence ID" value="KKN76371.1"/>
    <property type="molecule type" value="Genomic_DNA"/>
</dbReference>
<proteinExistence type="predicted"/>
<reference evidence="2" key="1">
    <citation type="journal article" date="2015" name="Nature">
        <title>Complex archaea that bridge the gap between prokaryotes and eukaryotes.</title>
        <authorList>
            <person name="Spang A."/>
            <person name="Saw J.H."/>
            <person name="Jorgensen S.L."/>
            <person name="Zaremba-Niedzwiedzka K."/>
            <person name="Martijn J."/>
            <person name="Lind A.E."/>
            <person name="van Eijk R."/>
            <person name="Schleper C."/>
            <person name="Guy L."/>
            <person name="Ettema T.J."/>
        </authorList>
    </citation>
    <scope>NUCLEOTIDE SEQUENCE</scope>
</reference>
<accession>A0A0F9VSE1</accession>
<feature type="transmembrane region" description="Helical" evidence="1">
    <location>
        <begin position="6"/>
        <end position="23"/>
    </location>
</feature>
<evidence type="ECO:0000313" key="2">
    <source>
        <dbReference type="EMBL" id="KKN76371.1"/>
    </source>
</evidence>
<dbReference type="CDD" id="cd00130">
    <property type="entry name" value="PAS"/>
    <property type="match status" value="1"/>
</dbReference>
<gene>
    <name evidence="2" type="ORF">LCGC14_0370570</name>
</gene>